<evidence type="ECO:0000313" key="2">
    <source>
        <dbReference type="EMBL" id="KFH43789.1"/>
    </source>
</evidence>
<keyword evidence="1" id="KW-0378">Hydrolase</keyword>
<comment type="caution">
    <text evidence="2">The sequence shown here is derived from an EMBL/GenBank/DDBJ whole genome shotgun (WGS) entry which is preliminary data.</text>
</comment>
<evidence type="ECO:0000313" key="3">
    <source>
        <dbReference type="Proteomes" id="UP000029964"/>
    </source>
</evidence>
<dbReference type="Pfam" id="PF04185">
    <property type="entry name" value="Phosphoesterase"/>
    <property type="match status" value="1"/>
</dbReference>
<reference evidence="3" key="1">
    <citation type="journal article" date="2014" name="Genome Announc.">
        <title>Genome sequence and annotation of Acremonium chrysogenum, producer of the beta-lactam antibiotic cephalosporin C.</title>
        <authorList>
            <person name="Terfehr D."/>
            <person name="Dahlmann T.A."/>
            <person name="Specht T."/>
            <person name="Zadra I."/>
            <person name="Kuernsteiner H."/>
            <person name="Kueck U."/>
        </authorList>
    </citation>
    <scope>NUCLEOTIDE SEQUENCE [LARGE SCALE GENOMIC DNA]</scope>
    <source>
        <strain evidence="3">ATCC 11550 / CBS 779.69 / DSM 880 / IAM 14645 / JCM 23072 / IMI 49137</strain>
    </source>
</reference>
<dbReference type="EMBL" id="JPKY01000061">
    <property type="protein sequence ID" value="KFH43789.1"/>
    <property type="molecule type" value="Genomic_DNA"/>
</dbReference>
<gene>
    <name evidence="2" type="ORF">ACRE_054060</name>
</gene>
<dbReference type="GO" id="GO:0016788">
    <property type="term" value="F:hydrolase activity, acting on ester bonds"/>
    <property type="evidence" value="ECO:0007669"/>
    <property type="project" value="InterPro"/>
</dbReference>
<proteinExistence type="predicted"/>
<name>A0A086T357_HAPC1</name>
<keyword evidence="3" id="KW-1185">Reference proteome</keyword>
<dbReference type="STRING" id="857340.A0A086T357"/>
<protein>
    <submittedName>
        <fullName evidence="2">Acid phosphatase-like protein</fullName>
    </submittedName>
</protein>
<dbReference type="OrthoDB" id="5135119at2759"/>
<accession>A0A086T357</accession>
<organism evidence="2 3">
    <name type="scientific">Hapsidospora chrysogenum (strain ATCC 11550 / CBS 779.69 / DSM 880 / IAM 14645 / JCM 23072 / IMI 49137)</name>
    <name type="common">Acremonium chrysogenum</name>
    <dbReference type="NCBI Taxonomy" id="857340"/>
    <lineage>
        <taxon>Eukaryota</taxon>
        <taxon>Fungi</taxon>
        <taxon>Dikarya</taxon>
        <taxon>Ascomycota</taxon>
        <taxon>Pezizomycotina</taxon>
        <taxon>Sordariomycetes</taxon>
        <taxon>Hypocreomycetidae</taxon>
        <taxon>Hypocreales</taxon>
        <taxon>Bionectriaceae</taxon>
        <taxon>Hapsidospora</taxon>
    </lineage>
</organism>
<dbReference type="AlphaFoldDB" id="A0A086T357"/>
<sequence length="91" mass="10559">MNNDGFHHAPRNISTVIDVLKFHGISWALYQEDMPYTGFEGFEWKNPETSANDYVRKQNPAILHDSLTHDKSRLSRIENLSMMDTSRSIFS</sequence>
<evidence type="ECO:0000256" key="1">
    <source>
        <dbReference type="ARBA" id="ARBA00022801"/>
    </source>
</evidence>
<dbReference type="HOGENOM" id="CLU_2426503_0_0_1"/>
<dbReference type="InterPro" id="IPR007312">
    <property type="entry name" value="Phosphoesterase"/>
</dbReference>
<dbReference type="Proteomes" id="UP000029964">
    <property type="component" value="Unassembled WGS sequence"/>
</dbReference>